<dbReference type="InterPro" id="IPR046818">
    <property type="entry name" value="MmeI_C"/>
</dbReference>
<organism evidence="10 11">
    <name type="scientific">Arcanobacterium canis</name>
    <dbReference type="NCBI Taxonomy" id="999183"/>
    <lineage>
        <taxon>Bacteria</taxon>
        <taxon>Bacillati</taxon>
        <taxon>Actinomycetota</taxon>
        <taxon>Actinomycetes</taxon>
        <taxon>Actinomycetales</taxon>
        <taxon>Actinomycetaceae</taxon>
        <taxon>Arcanobacterium</taxon>
    </lineage>
</organism>
<dbReference type="InterPro" id="IPR002052">
    <property type="entry name" value="DNA_methylase_N6_adenine_CS"/>
</dbReference>
<evidence type="ECO:0000256" key="3">
    <source>
        <dbReference type="ARBA" id="ARBA00022679"/>
    </source>
</evidence>
<feature type="domain" description="MmeI-like N-terminal" evidence="5">
    <location>
        <begin position="12"/>
        <end position="187"/>
    </location>
</feature>
<comment type="catalytic activity">
    <reaction evidence="4">
        <text>a 2'-deoxyadenosine in DNA + S-adenosyl-L-methionine = an N(6)-methyl-2'-deoxyadenosine in DNA + S-adenosyl-L-homocysteine + H(+)</text>
        <dbReference type="Rhea" id="RHEA:15197"/>
        <dbReference type="Rhea" id="RHEA-COMP:12418"/>
        <dbReference type="Rhea" id="RHEA-COMP:12419"/>
        <dbReference type="ChEBI" id="CHEBI:15378"/>
        <dbReference type="ChEBI" id="CHEBI:57856"/>
        <dbReference type="ChEBI" id="CHEBI:59789"/>
        <dbReference type="ChEBI" id="CHEBI:90615"/>
        <dbReference type="ChEBI" id="CHEBI:90616"/>
        <dbReference type="EC" id="2.1.1.72"/>
    </reaction>
</comment>
<evidence type="ECO:0000256" key="1">
    <source>
        <dbReference type="ARBA" id="ARBA00011900"/>
    </source>
</evidence>
<feature type="domain" description="MmeI-like C-terminal" evidence="8">
    <location>
        <begin position="848"/>
        <end position="927"/>
    </location>
</feature>
<feature type="domain" description="MmeI-like target recognition" evidence="7">
    <location>
        <begin position="641"/>
        <end position="846"/>
    </location>
</feature>
<dbReference type="InterPro" id="IPR046820">
    <property type="entry name" value="MmeI_TRD"/>
</dbReference>
<feature type="domain" description="MmeI-like helicase spacer" evidence="6">
    <location>
        <begin position="199"/>
        <end position="274"/>
    </location>
</feature>
<dbReference type="InterPro" id="IPR046819">
    <property type="entry name" value="MmeI_hel"/>
</dbReference>
<dbReference type="PANTHER" id="PTHR33841">
    <property type="entry name" value="DNA METHYLTRANSFERASE YEEA-RELATED"/>
    <property type="match status" value="1"/>
</dbReference>
<dbReference type="RefSeq" id="WP_278012436.1">
    <property type="nucleotide sequence ID" value="NZ_CP121208.1"/>
</dbReference>
<keyword evidence="2 10" id="KW-0489">Methyltransferase</keyword>
<dbReference type="Pfam" id="PF20465">
    <property type="entry name" value="MmeI_hel"/>
    <property type="match status" value="1"/>
</dbReference>
<evidence type="ECO:0000259" key="8">
    <source>
        <dbReference type="Pfam" id="PF20467"/>
    </source>
</evidence>
<dbReference type="Pfam" id="PF20466">
    <property type="entry name" value="MmeI_TRD"/>
    <property type="match status" value="1"/>
</dbReference>
<dbReference type="EMBL" id="CP121208">
    <property type="protein sequence ID" value="WFM83010.1"/>
    <property type="molecule type" value="Genomic_DNA"/>
</dbReference>
<dbReference type="PRINTS" id="PR00507">
    <property type="entry name" value="N12N6MTFRASE"/>
</dbReference>
<feature type="domain" description="MmeI-like DNA-methyltransferase" evidence="9">
    <location>
        <begin position="365"/>
        <end position="618"/>
    </location>
</feature>
<dbReference type="InterPro" id="IPR046816">
    <property type="entry name" value="MmeI_Mtase"/>
</dbReference>
<dbReference type="EC" id="2.1.1.72" evidence="1"/>
<dbReference type="Gene3D" id="3.40.50.150">
    <property type="entry name" value="Vaccinia Virus protein VP39"/>
    <property type="match status" value="1"/>
</dbReference>
<evidence type="ECO:0000256" key="4">
    <source>
        <dbReference type="ARBA" id="ARBA00047942"/>
    </source>
</evidence>
<evidence type="ECO:0000259" key="7">
    <source>
        <dbReference type="Pfam" id="PF20466"/>
    </source>
</evidence>
<keyword evidence="11" id="KW-1185">Reference proteome</keyword>
<dbReference type="SUPFAM" id="SSF53335">
    <property type="entry name" value="S-adenosyl-L-methionine-dependent methyltransferases"/>
    <property type="match status" value="1"/>
</dbReference>
<proteinExistence type="predicted"/>
<dbReference type="Proteomes" id="UP001215216">
    <property type="component" value="Chromosome"/>
</dbReference>
<dbReference type="PANTHER" id="PTHR33841:SF1">
    <property type="entry name" value="DNA METHYLTRANSFERASE A"/>
    <property type="match status" value="1"/>
</dbReference>
<evidence type="ECO:0000259" key="6">
    <source>
        <dbReference type="Pfam" id="PF20465"/>
    </source>
</evidence>
<gene>
    <name evidence="10" type="ORF">P7079_06325</name>
</gene>
<dbReference type="Pfam" id="PF20467">
    <property type="entry name" value="MmeI_C"/>
    <property type="match status" value="1"/>
</dbReference>
<accession>A0ABY8FZL4</accession>
<dbReference type="InterPro" id="IPR046817">
    <property type="entry name" value="MmeI_N"/>
</dbReference>
<keyword evidence="3" id="KW-0808">Transferase</keyword>
<name>A0ABY8FZL4_9ACTO</name>
<dbReference type="Pfam" id="PF20464">
    <property type="entry name" value="MmeI_N"/>
    <property type="match status" value="1"/>
</dbReference>
<sequence>MPPLSPTQRKSAARKFSQKWFGRGYEKGDTSSFWLELLGDVIGMDDVTTNVRFEKATNAHGYIDVTIRDAKTVIEQKSLGVDLDKPQMRQGVMVTPFDQAKRYADSLRNSERPDTIIVCDFDRFRIHDLDDEHPAQSYLEFRLAELPEQLHLLDFLIDPQLIRRRREEKVSLDAGQLIGQLYDMLRTQYLDPDSPQSRHSLNVLCVRLVFLLFAEDAGLFAKDSFYHYLENAHPSYARTALKELFVYLKTPDANRDPYASDLLKVFPYVNGGLFEADVEIPNFSQEILDFLLRDVSQGTDWSGISPTIFGGVFESTLNPASRRAGGMHYTSPQNIHKLIDPLFLDSLKAELNEILNAPNVGDSKRRGLLEQLHNKIASLHFFDPACGSGNFLTETYIQLRKLENKILSELQNDQGVLALDDSISPLKVSLSQFHGIEINDFAVNVARTALWIAELQANAEAESIVYGKVQDFPLADKANIVHANALRTDWSKVIPPSKCDYIIGNPPFIGYSNLSAEQKEDRLRIMGKAGGVLDYVSCWFKLAADFMQGSGTQAALVSTNSITQGQQVEPLWKPLFDAGVTINFAHQTFVWSNESTDAAHVHVVIVGFGYEHWERKTLVTYTGEGINVDHPANINAYLAPAPNVFVTKRSKPLSSVPYMAKGFQPTDGQNLILEPEERDHLLDVEPQSAKWIRPFSMGQEFINGKDRYCLWLADAAPAQLRDYPEVLKHVRANHEWRLTQVKTGDAYKLADRPHLLRPTSKFKDGTYIAIPVVTSSRRKYIPFGFVNNGMIPGNQIYFIPTDSRFIFGILMSRAHNAWMRITAGRLKSDYRYANTLVYNTFVFPDLSPAEESIITQAGQAVLDARALYPKETLADLYNPDNEWLYPELTKAHKALDAVVEKAYGLSPGLDEQAVVAHLFKLYSEATKA</sequence>
<dbReference type="GO" id="GO:0008168">
    <property type="term" value="F:methyltransferase activity"/>
    <property type="evidence" value="ECO:0007669"/>
    <property type="project" value="UniProtKB-KW"/>
</dbReference>
<dbReference type="InterPro" id="IPR050953">
    <property type="entry name" value="N4_N6_ade-DNA_methylase"/>
</dbReference>
<evidence type="ECO:0000256" key="2">
    <source>
        <dbReference type="ARBA" id="ARBA00022603"/>
    </source>
</evidence>
<evidence type="ECO:0000259" key="5">
    <source>
        <dbReference type="Pfam" id="PF20464"/>
    </source>
</evidence>
<evidence type="ECO:0000313" key="10">
    <source>
        <dbReference type="EMBL" id="WFM83010.1"/>
    </source>
</evidence>
<dbReference type="PROSITE" id="PS00092">
    <property type="entry name" value="N6_MTASE"/>
    <property type="match status" value="1"/>
</dbReference>
<dbReference type="InterPro" id="IPR029063">
    <property type="entry name" value="SAM-dependent_MTases_sf"/>
</dbReference>
<evidence type="ECO:0000259" key="9">
    <source>
        <dbReference type="Pfam" id="PF20473"/>
    </source>
</evidence>
<dbReference type="GO" id="GO:0032259">
    <property type="term" value="P:methylation"/>
    <property type="evidence" value="ECO:0007669"/>
    <property type="project" value="UniProtKB-KW"/>
</dbReference>
<protein>
    <recommendedName>
        <fullName evidence="1">site-specific DNA-methyltransferase (adenine-specific)</fullName>
        <ecNumber evidence="1">2.1.1.72</ecNumber>
    </recommendedName>
</protein>
<reference evidence="10 11" key="1">
    <citation type="submission" date="2023-03" db="EMBL/GenBank/DDBJ databases">
        <title>Complete genome of Arcanobacterium canis strain DSM 25104 isolated in 2010 from a canine otitis externa in Germany.</title>
        <authorList>
            <person name="Borowiak M."/>
            <person name="Kreitlow A."/>
            <person name="Malorny B."/>
            <person name="Laemmler C."/>
            <person name="Prenger-Berninghoff E."/>
            <person name="Ploetz M."/>
            <person name="Abdulmawjood A."/>
        </authorList>
    </citation>
    <scope>NUCLEOTIDE SEQUENCE [LARGE SCALE GENOMIC DNA]</scope>
    <source>
        <strain evidence="10 11">DSM 25104</strain>
    </source>
</reference>
<evidence type="ECO:0000313" key="11">
    <source>
        <dbReference type="Proteomes" id="UP001215216"/>
    </source>
</evidence>
<dbReference type="Pfam" id="PF20473">
    <property type="entry name" value="MmeI_Mtase"/>
    <property type="match status" value="1"/>
</dbReference>